<evidence type="ECO:0000256" key="4">
    <source>
        <dbReference type="ARBA" id="ARBA00023014"/>
    </source>
</evidence>
<evidence type="ECO:0000259" key="6">
    <source>
        <dbReference type="Pfam" id="PF09989"/>
    </source>
</evidence>
<dbReference type="RefSeq" id="WP_288183535.1">
    <property type="nucleotide sequence ID" value="NZ_LT608335.1"/>
</dbReference>
<dbReference type="CDD" id="cd24034">
    <property type="entry name" value="ASKHA_NBD_O66634-like_rpt1"/>
    <property type="match status" value="1"/>
</dbReference>
<dbReference type="Gene3D" id="3.30.420.40">
    <property type="match status" value="4"/>
</dbReference>
<evidence type="ECO:0000256" key="1">
    <source>
        <dbReference type="ARBA" id="ARBA00001966"/>
    </source>
</evidence>
<dbReference type="PANTHER" id="PTHR32329">
    <property type="entry name" value="BIFUNCTIONAL PROTEIN [INCLUDES 2-HYDROXYACYL-COA DEHYDRATASE (N-TER) AND ITS ACTIVATOR DOMAIN (C_TERM)-RELATED"/>
    <property type="match status" value="1"/>
</dbReference>
<dbReference type="InterPro" id="IPR008275">
    <property type="entry name" value="CoA_E_activase_dom"/>
</dbReference>
<name>A0A212LPL0_9FIRM</name>
<feature type="domain" description="ATPase BadF/BadG/BcrA/BcrD type" evidence="5">
    <location>
        <begin position="7"/>
        <end position="255"/>
    </location>
</feature>
<feature type="domain" description="DUF2229" evidence="6">
    <location>
        <begin position="670"/>
        <end position="888"/>
    </location>
</feature>
<keyword evidence="4" id="KW-0411">Iron-sulfur</keyword>
<comment type="cofactor">
    <cofactor evidence="1">
        <name>[4Fe-4S] cluster</name>
        <dbReference type="ChEBI" id="CHEBI:49883"/>
    </cofactor>
</comment>
<dbReference type="InterPro" id="IPR018709">
    <property type="entry name" value="CoA_activase_DUF2229"/>
</dbReference>
<reference evidence="7" key="1">
    <citation type="submission" date="2016-08" db="EMBL/GenBank/DDBJ databases">
        <authorList>
            <person name="Seilhamer J.J."/>
        </authorList>
    </citation>
    <scope>NUCLEOTIDE SEQUENCE</scope>
    <source>
        <strain evidence="7">86</strain>
    </source>
</reference>
<keyword evidence="3" id="KW-0408">Iron</keyword>
<dbReference type="Pfam" id="PF01869">
    <property type="entry name" value="BcrAD_BadFG"/>
    <property type="match status" value="2"/>
</dbReference>
<accession>A0A212LPL0</accession>
<dbReference type="InterPro" id="IPR051805">
    <property type="entry name" value="Dehydratase_Activator_Redct"/>
</dbReference>
<dbReference type="CDD" id="cd24035">
    <property type="entry name" value="ASKHA_NBD_O66634-like_rpt2"/>
    <property type="match status" value="1"/>
</dbReference>
<dbReference type="SUPFAM" id="SSF53067">
    <property type="entry name" value="Actin-like ATPase domain"/>
    <property type="match status" value="2"/>
</dbReference>
<evidence type="ECO:0000313" key="7">
    <source>
        <dbReference type="EMBL" id="SCM79436.1"/>
    </source>
</evidence>
<sequence length="1410" mass="155585">MNKTLRVGIDIGSTTLKMVILDEQNHIVFQKYVRHFSDITTAFQSVAAKAHTILQQKLLSIMFTGSAGMGISQLLGLPFVQEVIASTNAIKHIIPTTSTAIELGGEDAKITYFDQTVEQRMNGVCAGGTGAFIDHMAALLHTDPQGLNELAKKYSIIYPIASRCGVFAKTDVQALMNEGVSKEDIAASVLQAVVNQTISSLSQGRPISGKVAFLGGPLHFLSELRRRFTETLGLNTEQVLAPESSPYFVAIGAALTPQQEPVAYELLQKKSSKLFDLQLKSEQALNPLFTDEKEYRNFAARHAQHTAKRGNLENYSGDTYLGIDAGSTTTKLALIGEDGSLLYSYYTSNRGNPLETVIAALKAMYQQLNSHTRIACGAVTGYGEQFIKAALQVDIGEVETVAHLKAAQYFSPDVTFVLDIGGQDMKSFFVRDGIIDSIMLNEACSAGCGSFIENFAQAMGMTVGDFSQLALKAQHPVDLGSRCTVFMNSKVKQAQKEGAEVSDIAAGISISIIKNALFKVIRLKNTDELGTKIVVQGGTFYNDAVLRALEQMLGREIIRPDIAGLMGAFGAALIARERCAGDEASLLRATDLNSFTANTTNHRCQLCGNHCLITTQQFSNGRQYHAGNRCERGVGKTAVTDTLPNLYAYKYQRLFQYKPLPESVASRGVIGIPRVLNMYEDYPFWHTLFTKLGYRVILSGRSSRQLYELGMETIPSDSICYPAKLVHGHISDLVTKGVKKIFYPCIPYTTQEDPAADNCYNCPIVTSYPENIKANMDILREKDILFLHPFLPLNHRERLISRLMQELAAEAVTKQELSAAVDAAYSELDCYKADVKRKTQEALAFIADRNINGIVLAGRPYHIDPEINHGLPELIQSYGLAVLSEDAVRHLGTINRPLRVVDQWTYHSRLYAAASFVSTQPAIELIQINSFGCGLDAVVIDQVKEILEAHNRVYTAIKLDEVNNLGAARIRVRSLLAALNDRGREAIGKQTVELAATHQCRPDFTPEMKKCHTILAPQMSPIHFQFLEAGFRKAGYRLVVAPTPDQTAIDEGLKFVHNDACYPTIIVIGQLLKALKSGLYDLNNTSVMLSQTGGGCRATNYVALARKALKDAGMPQIPVLALGGENQPGFSMTLSLFENLIIGIIYGDLLMRVLYRVRPYEKQPGSAQALYDYWAAKCRQDILTGGRYQFKNNIFGIVRDFDNLEIDEQLQKPRVGLVGEILVKYHPTANNHLVELLESEGAEAVVPDMLDFFLYCAYDSTVNYNLLAGTLADKVKGSLFRRVIEFYRRHLRKALTTSKRFTAPYTIENIARLAEKHISLGNFTGEGWLLTGEMVELIHCGVDNIVCLQPFACLPNHITGKGMIRELRRNYPNANIVAIDYDPGASEVNQINRIKLMLAVAKEKLSSAIG</sequence>
<dbReference type="InterPro" id="IPR002731">
    <property type="entry name" value="ATPase_BadF"/>
</dbReference>
<dbReference type="PANTHER" id="PTHR32329:SF4">
    <property type="entry name" value="ACTIVATOR OF 2-HYDROXYACYL-COA DEHYDRATASE"/>
    <property type="match status" value="1"/>
</dbReference>
<gene>
    <name evidence="7" type="ORF">KL86SPO_20567</name>
</gene>
<protein>
    <submittedName>
        <fullName evidence="7">CoA-substrate-specific enzyme activase</fullName>
    </submittedName>
</protein>
<organism evidence="7">
    <name type="scientific">uncultured Sporomusa sp</name>
    <dbReference type="NCBI Taxonomy" id="307249"/>
    <lineage>
        <taxon>Bacteria</taxon>
        <taxon>Bacillati</taxon>
        <taxon>Bacillota</taxon>
        <taxon>Negativicutes</taxon>
        <taxon>Selenomonadales</taxon>
        <taxon>Sporomusaceae</taxon>
        <taxon>Sporomusa</taxon>
        <taxon>environmental samples</taxon>
    </lineage>
</organism>
<dbReference type="InterPro" id="IPR043129">
    <property type="entry name" value="ATPase_NBD"/>
</dbReference>
<keyword evidence="2" id="KW-0479">Metal-binding</keyword>
<dbReference type="NCBIfam" id="TIGR00241">
    <property type="entry name" value="CoA_E_activ"/>
    <property type="match status" value="1"/>
</dbReference>
<dbReference type="EMBL" id="FMJE01000002">
    <property type="protein sequence ID" value="SCM79436.1"/>
    <property type="molecule type" value="Genomic_DNA"/>
</dbReference>
<feature type="domain" description="ATPase BadF/BadG/BcrA/BcrD type" evidence="5">
    <location>
        <begin position="321"/>
        <end position="575"/>
    </location>
</feature>
<evidence type="ECO:0000259" key="5">
    <source>
        <dbReference type="Pfam" id="PF01869"/>
    </source>
</evidence>
<dbReference type="GO" id="GO:0046872">
    <property type="term" value="F:metal ion binding"/>
    <property type="evidence" value="ECO:0007669"/>
    <property type="project" value="UniProtKB-KW"/>
</dbReference>
<dbReference type="GO" id="GO:0051536">
    <property type="term" value="F:iron-sulfur cluster binding"/>
    <property type="evidence" value="ECO:0007669"/>
    <property type="project" value="UniProtKB-KW"/>
</dbReference>
<proteinExistence type="predicted"/>
<evidence type="ECO:0000256" key="2">
    <source>
        <dbReference type="ARBA" id="ARBA00022723"/>
    </source>
</evidence>
<dbReference type="Pfam" id="PF09989">
    <property type="entry name" value="DUF2229"/>
    <property type="match status" value="1"/>
</dbReference>
<evidence type="ECO:0000256" key="3">
    <source>
        <dbReference type="ARBA" id="ARBA00023004"/>
    </source>
</evidence>